<dbReference type="InterPro" id="IPR002921">
    <property type="entry name" value="Fungal_lipase-type"/>
</dbReference>
<organism evidence="3 4">
    <name type="scientific">Podospora australis</name>
    <dbReference type="NCBI Taxonomy" id="1536484"/>
    <lineage>
        <taxon>Eukaryota</taxon>
        <taxon>Fungi</taxon>
        <taxon>Dikarya</taxon>
        <taxon>Ascomycota</taxon>
        <taxon>Pezizomycotina</taxon>
        <taxon>Sordariomycetes</taxon>
        <taxon>Sordariomycetidae</taxon>
        <taxon>Sordariales</taxon>
        <taxon>Podosporaceae</taxon>
        <taxon>Podospora</taxon>
    </lineage>
</organism>
<accession>A0AAN6WZV4</accession>
<dbReference type="AlphaFoldDB" id="A0AAN6WZV4"/>
<sequence>MGFFVRSKKVKKEVKKETPKPSTKEEKRASQQPRALPAPPPPPPPPEAIRNWQRSRGDAFQPQSPFQPAGLLPPPPGWNGSPAYPQSPYLTPAPIIVNQHHYYLGPPPPLPPRSQAPSSAPPPYYERPRASNGALSKVNVDSAIDLAKDLCSGSGIQKLFEEAMPSWQGCGGELVCQGNALIDQISDQLNDYLTLIDQDHHNAREKEMLAWQPHQAPQQPPPSDALVSMRSVPKSTKKSSKKDHPKGQTTAAATGVSGGIFAKVDLYSNSRLPMNLQPLRLYIPTYPLLCLAAQYSERVYDKPTGAERGAHVDADWRAGTKAMVIKSMPMDYMNTIVFAIRGTATFMDWAVNLHAAPASPEGFLDDPNNHCHAGFLSVARKMAPGVAKRLRQLLEEDPNRASYSLLITGHSAGGAVAALLYSHMLASSRKAESELNTVAGFFKRIHCITFGTPPVSIRPLSKPEDYDRRPQLKKSLFLSFINEGDPVARADKAYVKSLLELFATPAPTASHRDSSVVSSGKSRDKSKTSSSKSRSSMSSISSMMGSSTSSSKSTGPVWKVPANRLSSAGRIVVLRSGDPKSRLKGRKKTVEERLNEGVVAHIASDELLRGVIWGDPLAHVMRLYAGRIETLAVGAVTGQGY</sequence>
<feature type="region of interest" description="Disordered" evidence="1">
    <location>
        <begin position="509"/>
        <end position="558"/>
    </location>
</feature>
<evidence type="ECO:0000313" key="4">
    <source>
        <dbReference type="Proteomes" id="UP001302126"/>
    </source>
</evidence>
<feature type="compositionally biased region" description="Basic residues" evidence="1">
    <location>
        <begin position="1"/>
        <end position="13"/>
    </location>
</feature>
<dbReference type="Pfam" id="PF01764">
    <property type="entry name" value="Lipase_3"/>
    <property type="match status" value="1"/>
</dbReference>
<evidence type="ECO:0000313" key="3">
    <source>
        <dbReference type="EMBL" id="KAK4191280.1"/>
    </source>
</evidence>
<feature type="region of interest" description="Disordered" evidence="1">
    <location>
        <begin position="211"/>
        <end position="252"/>
    </location>
</feature>
<dbReference type="GO" id="GO:0006629">
    <property type="term" value="P:lipid metabolic process"/>
    <property type="evidence" value="ECO:0007669"/>
    <property type="project" value="InterPro"/>
</dbReference>
<keyword evidence="3" id="KW-0378">Hydrolase</keyword>
<name>A0AAN6WZV4_9PEZI</name>
<evidence type="ECO:0000256" key="1">
    <source>
        <dbReference type="SAM" id="MobiDB-lite"/>
    </source>
</evidence>
<proteinExistence type="predicted"/>
<protein>
    <submittedName>
        <fullName evidence="3">Alpha/Beta hydrolase protein</fullName>
    </submittedName>
</protein>
<keyword evidence="4" id="KW-1185">Reference proteome</keyword>
<dbReference type="Proteomes" id="UP001302126">
    <property type="component" value="Unassembled WGS sequence"/>
</dbReference>
<evidence type="ECO:0000259" key="2">
    <source>
        <dbReference type="Pfam" id="PF01764"/>
    </source>
</evidence>
<dbReference type="SUPFAM" id="SSF53474">
    <property type="entry name" value="alpha/beta-Hydrolases"/>
    <property type="match status" value="1"/>
</dbReference>
<feature type="compositionally biased region" description="Basic residues" evidence="1">
    <location>
        <begin position="235"/>
        <end position="244"/>
    </location>
</feature>
<feature type="compositionally biased region" description="Low complexity" evidence="1">
    <location>
        <begin position="528"/>
        <end position="555"/>
    </location>
</feature>
<feature type="compositionally biased region" description="Pro residues" evidence="1">
    <location>
        <begin position="105"/>
        <end position="125"/>
    </location>
</feature>
<dbReference type="PANTHER" id="PTHR46023:SF6">
    <property type="entry name" value="LIPASE CLASS 3 FAMILY PROTEIN"/>
    <property type="match status" value="1"/>
</dbReference>
<dbReference type="GO" id="GO:0016787">
    <property type="term" value="F:hydrolase activity"/>
    <property type="evidence" value="ECO:0007669"/>
    <property type="project" value="UniProtKB-KW"/>
</dbReference>
<dbReference type="Gene3D" id="3.40.50.1820">
    <property type="entry name" value="alpha/beta hydrolase"/>
    <property type="match status" value="1"/>
</dbReference>
<dbReference type="EMBL" id="MU864360">
    <property type="protein sequence ID" value="KAK4191280.1"/>
    <property type="molecule type" value="Genomic_DNA"/>
</dbReference>
<feature type="compositionally biased region" description="Pro residues" evidence="1">
    <location>
        <begin position="36"/>
        <end position="47"/>
    </location>
</feature>
<dbReference type="PANTHER" id="PTHR46023">
    <property type="entry name" value="LIPASE CLASS 3 PROTEIN-LIKE"/>
    <property type="match status" value="1"/>
</dbReference>
<feature type="compositionally biased region" description="Basic and acidic residues" evidence="1">
    <location>
        <begin position="14"/>
        <end position="29"/>
    </location>
</feature>
<gene>
    <name evidence="3" type="ORF">QBC35DRAFT_487829</name>
</gene>
<reference evidence="3" key="2">
    <citation type="submission" date="2023-05" db="EMBL/GenBank/DDBJ databases">
        <authorList>
            <consortium name="Lawrence Berkeley National Laboratory"/>
            <person name="Steindorff A."/>
            <person name="Hensen N."/>
            <person name="Bonometti L."/>
            <person name="Westerberg I."/>
            <person name="Brannstrom I.O."/>
            <person name="Guillou S."/>
            <person name="Cros-Aarteil S."/>
            <person name="Calhoun S."/>
            <person name="Haridas S."/>
            <person name="Kuo A."/>
            <person name="Mondo S."/>
            <person name="Pangilinan J."/>
            <person name="Riley R."/>
            <person name="Labutti K."/>
            <person name="Andreopoulos B."/>
            <person name="Lipzen A."/>
            <person name="Chen C."/>
            <person name="Yanf M."/>
            <person name="Daum C."/>
            <person name="Ng V."/>
            <person name="Clum A."/>
            <person name="Ohm R."/>
            <person name="Martin F."/>
            <person name="Silar P."/>
            <person name="Natvig D."/>
            <person name="Lalanne C."/>
            <person name="Gautier V."/>
            <person name="Ament-Velasquez S.L."/>
            <person name="Kruys A."/>
            <person name="Hutchinson M.I."/>
            <person name="Powell A.J."/>
            <person name="Barry K."/>
            <person name="Miller A.N."/>
            <person name="Grigoriev I.V."/>
            <person name="Debuchy R."/>
            <person name="Gladieux P."/>
            <person name="Thoren M.H."/>
            <person name="Johannesson H."/>
        </authorList>
    </citation>
    <scope>NUCLEOTIDE SEQUENCE</scope>
    <source>
        <strain evidence="3">PSN309</strain>
    </source>
</reference>
<dbReference type="InterPro" id="IPR029058">
    <property type="entry name" value="AB_hydrolase_fold"/>
</dbReference>
<feature type="region of interest" description="Disordered" evidence="1">
    <location>
        <begin position="1"/>
        <end position="85"/>
    </location>
</feature>
<comment type="caution">
    <text evidence="3">The sequence shown here is derived from an EMBL/GenBank/DDBJ whole genome shotgun (WGS) entry which is preliminary data.</text>
</comment>
<feature type="domain" description="Fungal lipase-type" evidence="2">
    <location>
        <begin position="337"/>
        <end position="490"/>
    </location>
</feature>
<reference evidence="3" key="1">
    <citation type="journal article" date="2023" name="Mol. Phylogenet. Evol.">
        <title>Genome-scale phylogeny and comparative genomics of the fungal order Sordariales.</title>
        <authorList>
            <person name="Hensen N."/>
            <person name="Bonometti L."/>
            <person name="Westerberg I."/>
            <person name="Brannstrom I.O."/>
            <person name="Guillou S."/>
            <person name="Cros-Aarteil S."/>
            <person name="Calhoun S."/>
            <person name="Haridas S."/>
            <person name="Kuo A."/>
            <person name="Mondo S."/>
            <person name="Pangilinan J."/>
            <person name="Riley R."/>
            <person name="LaButti K."/>
            <person name="Andreopoulos B."/>
            <person name="Lipzen A."/>
            <person name="Chen C."/>
            <person name="Yan M."/>
            <person name="Daum C."/>
            <person name="Ng V."/>
            <person name="Clum A."/>
            <person name="Steindorff A."/>
            <person name="Ohm R.A."/>
            <person name="Martin F."/>
            <person name="Silar P."/>
            <person name="Natvig D.O."/>
            <person name="Lalanne C."/>
            <person name="Gautier V."/>
            <person name="Ament-Velasquez S.L."/>
            <person name="Kruys A."/>
            <person name="Hutchinson M.I."/>
            <person name="Powell A.J."/>
            <person name="Barry K."/>
            <person name="Miller A.N."/>
            <person name="Grigoriev I.V."/>
            <person name="Debuchy R."/>
            <person name="Gladieux P."/>
            <person name="Hiltunen Thoren M."/>
            <person name="Johannesson H."/>
        </authorList>
    </citation>
    <scope>NUCLEOTIDE SEQUENCE</scope>
    <source>
        <strain evidence="3">PSN309</strain>
    </source>
</reference>
<feature type="region of interest" description="Disordered" evidence="1">
    <location>
        <begin position="104"/>
        <end position="130"/>
    </location>
</feature>
<dbReference type="CDD" id="cd00519">
    <property type="entry name" value="Lipase_3"/>
    <property type="match status" value="1"/>
</dbReference>